<comment type="caution">
    <text evidence="1">The sequence shown here is derived from an EMBL/GenBank/DDBJ whole genome shotgun (WGS) entry which is preliminary data.</text>
</comment>
<dbReference type="EMBL" id="JAOTLW010000013">
    <property type="protein sequence ID" value="MDI5832515.1"/>
    <property type="molecule type" value="Genomic_DNA"/>
</dbReference>
<evidence type="ECO:0000313" key="1">
    <source>
        <dbReference type="EMBL" id="MDI5832515.1"/>
    </source>
</evidence>
<accession>A0ABT6UDH1</accession>
<dbReference type="Proteomes" id="UP001159075">
    <property type="component" value="Unassembled WGS sequence"/>
</dbReference>
<gene>
    <name evidence="1" type="ORF">ODY93_13130</name>
</gene>
<sequence length="345" mass="39445">MSQDILESQNSMLAQYISYGSVYRQTTPALLCKVLNTIPDDAPEQVVKLKHHSKSLEASSIKLSHVIPNKLGCMDRFEFRLAGTTYYADVSADKSITIRMPDEADYSYSIPDNLSGLRKSLDSHIRDLVQFYDSISLPYTHIFDLDRLGDMRLLEMTPLQAIMNDVIEVPLKHLSQNRDSLTDLLDNNEHSIFSPILKTDSFIDALIEDVLTECQTSYMFIHSKYNNKIDQLSSPFKEHFPEHKRIELDQKLARTFVENVNNFSAIAYKAAIERVHSGTLMQECYFKHITVEMLNSVEGFPHELKELLVSVIVAQSLDDLLDQTIEFEHVPTSNTDVEEDLTFTL</sequence>
<keyword evidence="2" id="KW-1185">Reference proteome</keyword>
<name>A0ABT6UDH1_9GAMM</name>
<evidence type="ECO:0000313" key="2">
    <source>
        <dbReference type="Proteomes" id="UP001159075"/>
    </source>
</evidence>
<organism evidence="1 2">
    <name type="scientific">Shewanella xiamenensis</name>
    <dbReference type="NCBI Taxonomy" id="332186"/>
    <lineage>
        <taxon>Bacteria</taxon>
        <taxon>Pseudomonadati</taxon>
        <taxon>Pseudomonadota</taxon>
        <taxon>Gammaproteobacteria</taxon>
        <taxon>Alteromonadales</taxon>
        <taxon>Shewanellaceae</taxon>
        <taxon>Shewanella</taxon>
    </lineage>
</organism>
<dbReference type="RefSeq" id="WP_282679480.1">
    <property type="nucleotide sequence ID" value="NZ_CP106875.1"/>
</dbReference>
<reference evidence="1 2" key="1">
    <citation type="submission" date="2022-09" db="EMBL/GenBank/DDBJ databases">
        <title>The outer-membrane cytochrome OmcA is essential for infection of Shewanella oneidensis by a zebrafish-associated bacteriophage.</title>
        <authorList>
            <person name="Grenfell A.W."/>
            <person name="Intile P."/>
            <person name="Mcfarlane J."/>
            <person name="Leung D."/>
            <person name="Abdalla K."/>
            <person name="Wold M."/>
            <person name="Kees E."/>
            <person name="Gralnick J."/>
        </authorList>
    </citation>
    <scope>NUCLEOTIDE SEQUENCE [LARGE SCALE GENOMIC DNA]</scope>
    <source>
        <strain evidence="1 2">NF-5</strain>
    </source>
</reference>
<protein>
    <submittedName>
        <fullName evidence="1">Uncharacterized protein</fullName>
    </submittedName>
</protein>
<proteinExistence type="predicted"/>